<keyword evidence="2" id="KW-1185">Reference proteome</keyword>
<comment type="caution">
    <text evidence="1">The sequence shown here is derived from an EMBL/GenBank/DDBJ whole genome shotgun (WGS) entry which is preliminary data.</text>
</comment>
<dbReference type="EMBL" id="BMAT01002725">
    <property type="protein sequence ID" value="GFS12498.1"/>
    <property type="molecule type" value="Genomic_DNA"/>
</dbReference>
<dbReference type="AlphaFoldDB" id="A0AAV4IPH1"/>
<name>A0AAV4IPH1_9GAST</name>
<proteinExistence type="predicted"/>
<accession>A0AAV4IPH1</accession>
<protein>
    <submittedName>
        <fullName evidence="1">Uncharacterized protein</fullName>
    </submittedName>
</protein>
<organism evidence="1 2">
    <name type="scientific">Elysia marginata</name>
    <dbReference type="NCBI Taxonomy" id="1093978"/>
    <lineage>
        <taxon>Eukaryota</taxon>
        <taxon>Metazoa</taxon>
        <taxon>Spiralia</taxon>
        <taxon>Lophotrochozoa</taxon>
        <taxon>Mollusca</taxon>
        <taxon>Gastropoda</taxon>
        <taxon>Heterobranchia</taxon>
        <taxon>Euthyneura</taxon>
        <taxon>Panpulmonata</taxon>
        <taxon>Sacoglossa</taxon>
        <taxon>Placobranchoidea</taxon>
        <taxon>Plakobranchidae</taxon>
        <taxon>Elysia</taxon>
    </lineage>
</organism>
<evidence type="ECO:0000313" key="2">
    <source>
        <dbReference type="Proteomes" id="UP000762676"/>
    </source>
</evidence>
<sequence length="210" mass="22895">MGLRPTSIHIPDSGFDETNKSIFLPPGSDQSISQKKRLFEGAVRLNGKPARLQDFTPGAGGAQRLGQCVPIQCWFAPAIFQWFQYGLVVCASDILVVLARCGGLCQRYSSGGRIGTNIKNSKVKDIWMTLAAGRGGTCFRGADAESWTLSPVWSRGLRQSQAEPGLAGWDALSHCVELEDIVGAIETSINNNADLYRDVLQLLKKKQQKL</sequence>
<dbReference type="Proteomes" id="UP000762676">
    <property type="component" value="Unassembled WGS sequence"/>
</dbReference>
<gene>
    <name evidence="1" type="ORF">ElyMa_001372200</name>
</gene>
<reference evidence="1 2" key="1">
    <citation type="journal article" date="2021" name="Elife">
        <title>Chloroplast acquisition without the gene transfer in kleptoplastic sea slugs, Plakobranchus ocellatus.</title>
        <authorList>
            <person name="Maeda T."/>
            <person name="Takahashi S."/>
            <person name="Yoshida T."/>
            <person name="Shimamura S."/>
            <person name="Takaki Y."/>
            <person name="Nagai Y."/>
            <person name="Toyoda A."/>
            <person name="Suzuki Y."/>
            <person name="Arimoto A."/>
            <person name="Ishii H."/>
            <person name="Satoh N."/>
            <person name="Nishiyama T."/>
            <person name="Hasebe M."/>
            <person name="Maruyama T."/>
            <person name="Minagawa J."/>
            <person name="Obokata J."/>
            <person name="Shigenobu S."/>
        </authorList>
    </citation>
    <scope>NUCLEOTIDE SEQUENCE [LARGE SCALE GENOMIC DNA]</scope>
</reference>
<evidence type="ECO:0000313" key="1">
    <source>
        <dbReference type="EMBL" id="GFS12498.1"/>
    </source>
</evidence>